<reference evidence="1 2" key="1">
    <citation type="submission" date="2019-09" db="EMBL/GenBank/DDBJ databases">
        <authorList>
            <person name="Ou C."/>
        </authorList>
    </citation>
    <scope>NUCLEOTIDE SEQUENCE [LARGE SCALE GENOMIC DNA]</scope>
    <source>
        <strain evidence="1">S2</strain>
        <tissue evidence="1">Leaf</tissue>
    </source>
</reference>
<proteinExistence type="predicted"/>
<sequence length="55" mass="6183">MERIAIGPESYDYDRGINRRVLVVCPNVSSFSFDAGWFVKFVVKDGSSPYEIHAG</sequence>
<evidence type="ECO:0000313" key="2">
    <source>
        <dbReference type="Proteomes" id="UP000327157"/>
    </source>
</evidence>
<dbReference type="AlphaFoldDB" id="A0A5N5GHH5"/>
<name>A0A5N5GHH5_9ROSA</name>
<keyword evidence="2" id="KW-1185">Reference proteome</keyword>
<protein>
    <submittedName>
        <fullName evidence="1">Uncharacterized protein</fullName>
    </submittedName>
</protein>
<reference evidence="1 2" key="3">
    <citation type="submission" date="2019-11" db="EMBL/GenBank/DDBJ databases">
        <title>A de novo genome assembly of a pear dwarfing rootstock.</title>
        <authorList>
            <person name="Wang F."/>
            <person name="Wang J."/>
            <person name="Li S."/>
            <person name="Zhang Y."/>
            <person name="Fang M."/>
            <person name="Ma L."/>
            <person name="Zhao Y."/>
            <person name="Jiang S."/>
        </authorList>
    </citation>
    <scope>NUCLEOTIDE SEQUENCE [LARGE SCALE GENOMIC DNA]</scope>
    <source>
        <strain evidence="1">S2</strain>
        <tissue evidence="1">Leaf</tissue>
    </source>
</reference>
<reference evidence="2" key="2">
    <citation type="submission" date="2019-10" db="EMBL/GenBank/DDBJ databases">
        <title>A de novo genome assembly of a pear dwarfing rootstock.</title>
        <authorList>
            <person name="Wang F."/>
            <person name="Wang J."/>
            <person name="Li S."/>
            <person name="Zhang Y."/>
            <person name="Fang M."/>
            <person name="Ma L."/>
            <person name="Zhao Y."/>
            <person name="Jiang S."/>
        </authorList>
    </citation>
    <scope>NUCLEOTIDE SEQUENCE [LARGE SCALE GENOMIC DNA]</scope>
</reference>
<dbReference type="Proteomes" id="UP000327157">
    <property type="component" value="Chromosome 17"/>
</dbReference>
<evidence type="ECO:0000313" key="1">
    <source>
        <dbReference type="EMBL" id="KAB2610194.1"/>
    </source>
</evidence>
<comment type="caution">
    <text evidence="1">The sequence shown here is derived from an EMBL/GenBank/DDBJ whole genome shotgun (WGS) entry which is preliminary data.</text>
</comment>
<accession>A0A5N5GHH5</accession>
<dbReference type="EMBL" id="SMOL01000487">
    <property type="protein sequence ID" value="KAB2610194.1"/>
    <property type="molecule type" value="Genomic_DNA"/>
</dbReference>
<organism evidence="1 2">
    <name type="scientific">Pyrus ussuriensis x Pyrus communis</name>
    <dbReference type="NCBI Taxonomy" id="2448454"/>
    <lineage>
        <taxon>Eukaryota</taxon>
        <taxon>Viridiplantae</taxon>
        <taxon>Streptophyta</taxon>
        <taxon>Embryophyta</taxon>
        <taxon>Tracheophyta</taxon>
        <taxon>Spermatophyta</taxon>
        <taxon>Magnoliopsida</taxon>
        <taxon>eudicotyledons</taxon>
        <taxon>Gunneridae</taxon>
        <taxon>Pentapetalae</taxon>
        <taxon>rosids</taxon>
        <taxon>fabids</taxon>
        <taxon>Rosales</taxon>
        <taxon>Rosaceae</taxon>
        <taxon>Amygdaloideae</taxon>
        <taxon>Maleae</taxon>
        <taxon>Pyrus</taxon>
    </lineage>
</organism>
<gene>
    <name evidence="1" type="ORF">D8674_018226</name>
</gene>